<dbReference type="PROSITE" id="PS50931">
    <property type="entry name" value="HTH_LYSR"/>
    <property type="match status" value="1"/>
</dbReference>
<proteinExistence type="inferred from homology"/>
<dbReference type="Proteomes" id="UP000766629">
    <property type="component" value="Unassembled WGS sequence"/>
</dbReference>
<dbReference type="SUPFAM" id="SSF53850">
    <property type="entry name" value="Periplasmic binding protein-like II"/>
    <property type="match status" value="1"/>
</dbReference>
<evidence type="ECO:0000313" key="6">
    <source>
        <dbReference type="EMBL" id="MBY6141825.1"/>
    </source>
</evidence>
<evidence type="ECO:0000256" key="4">
    <source>
        <dbReference type="ARBA" id="ARBA00023163"/>
    </source>
</evidence>
<reference evidence="6 7" key="1">
    <citation type="submission" date="2021-06" db="EMBL/GenBank/DDBJ databases">
        <title>50 bacteria genomes isolated from Dapeng, Shenzhen, China.</title>
        <authorList>
            <person name="Zheng W."/>
            <person name="Yu S."/>
            <person name="Huang Y."/>
        </authorList>
    </citation>
    <scope>NUCLEOTIDE SEQUENCE [LARGE SCALE GENOMIC DNA]</scope>
    <source>
        <strain evidence="6 7">DP1N14-2</strain>
    </source>
</reference>
<dbReference type="PANTHER" id="PTHR30537:SF26">
    <property type="entry name" value="GLYCINE CLEAVAGE SYSTEM TRANSCRIPTIONAL ACTIVATOR"/>
    <property type="match status" value="1"/>
</dbReference>
<evidence type="ECO:0000256" key="3">
    <source>
        <dbReference type="ARBA" id="ARBA00023125"/>
    </source>
</evidence>
<dbReference type="InterPro" id="IPR000847">
    <property type="entry name" value="LysR_HTH_N"/>
</dbReference>
<evidence type="ECO:0000313" key="7">
    <source>
        <dbReference type="Proteomes" id="UP000766629"/>
    </source>
</evidence>
<evidence type="ECO:0000256" key="1">
    <source>
        <dbReference type="ARBA" id="ARBA00009437"/>
    </source>
</evidence>
<feature type="domain" description="HTH lysR-type" evidence="5">
    <location>
        <begin position="6"/>
        <end position="63"/>
    </location>
</feature>
<dbReference type="SUPFAM" id="SSF46785">
    <property type="entry name" value="Winged helix' DNA-binding domain"/>
    <property type="match status" value="1"/>
</dbReference>
<accession>A0ABS7NKU9</accession>
<evidence type="ECO:0000256" key="2">
    <source>
        <dbReference type="ARBA" id="ARBA00023015"/>
    </source>
</evidence>
<sequence length="323" mass="35578">MKRHLPPLTSLRAFEAAARHASFKRAADELCVTPSSVSHQIQKLEDWLGVQLFQRLNRKVVLTDAGRTYFGTIASAFDEMAAVTGLIRKPMCGETEHQKLKVFANAGFVECWLGPRLSALQAAVPGIQLEVAFGSSVEDYLRGNADVAIHFGRGDWPEYQSAYLRTGYEFPVCSPELLPPGQQMADPSSLAGFQLLHEDDASGWAKWLAYAGVQHPGLRNGPIFHSTQTIFSKVIACEGIALGDDIVAADLLLSGGLIKPVGLVRKSNSSLYFLQFRTEEDLPGLASVRDWLTRELRSHEEETALLRLNEPYPAKQEQSEPTA</sequence>
<keyword evidence="2" id="KW-0805">Transcription regulation</keyword>
<comment type="caution">
    <text evidence="6">The sequence shown here is derived from an EMBL/GenBank/DDBJ whole genome shotgun (WGS) entry which is preliminary data.</text>
</comment>
<dbReference type="Gene3D" id="3.40.190.10">
    <property type="entry name" value="Periplasmic binding protein-like II"/>
    <property type="match status" value="2"/>
</dbReference>
<comment type="similarity">
    <text evidence="1">Belongs to the LysR transcriptional regulatory family.</text>
</comment>
<keyword evidence="4" id="KW-0804">Transcription</keyword>
<name>A0ABS7NKU9_9RHOB</name>
<dbReference type="InterPro" id="IPR036390">
    <property type="entry name" value="WH_DNA-bd_sf"/>
</dbReference>
<evidence type="ECO:0000259" key="5">
    <source>
        <dbReference type="PROSITE" id="PS50931"/>
    </source>
</evidence>
<organism evidence="6 7">
    <name type="scientific">Leisingera daeponensis</name>
    <dbReference type="NCBI Taxonomy" id="405746"/>
    <lineage>
        <taxon>Bacteria</taxon>
        <taxon>Pseudomonadati</taxon>
        <taxon>Pseudomonadota</taxon>
        <taxon>Alphaproteobacteria</taxon>
        <taxon>Rhodobacterales</taxon>
        <taxon>Roseobacteraceae</taxon>
        <taxon>Leisingera</taxon>
    </lineage>
</organism>
<dbReference type="Gene3D" id="1.10.10.10">
    <property type="entry name" value="Winged helix-like DNA-binding domain superfamily/Winged helix DNA-binding domain"/>
    <property type="match status" value="1"/>
</dbReference>
<dbReference type="InterPro" id="IPR036388">
    <property type="entry name" value="WH-like_DNA-bd_sf"/>
</dbReference>
<protein>
    <submittedName>
        <fullName evidence="6">LysR family transcriptional regulator</fullName>
    </submittedName>
</protein>
<dbReference type="PANTHER" id="PTHR30537">
    <property type="entry name" value="HTH-TYPE TRANSCRIPTIONAL REGULATOR"/>
    <property type="match status" value="1"/>
</dbReference>
<gene>
    <name evidence="6" type="ORF">KUV26_20500</name>
</gene>
<dbReference type="PRINTS" id="PR00039">
    <property type="entry name" value="HTHLYSR"/>
</dbReference>
<dbReference type="InterPro" id="IPR058163">
    <property type="entry name" value="LysR-type_TF_proteobact-type"/>
</dbReference>
<dbReference type="Pfam" id="PF03466">
    <property type="entry name" value="LysR_substrate"/>
    <property type="match status" value="1"/>
</dbReference>
<dbReference type="EMBL" id="JAHVJA010000014">
    <property type="protein sequence ID" value="MBY6141825.1"/>
    <property type="molecule type" value="Genomic_DNA"/>
</dbReference>
<keyword evidence="3" id="KW-0238">DNA-binding</keyword>
<dbReference type="Pfam" id="PF00126">
    <property type="entry name" value="HTH_1"/>
    <property type="match status" value="1"/>
</dbReference>
<keyword evidence="7" id="KW-1185">Reference proteome</keyword>
<dbReference type="InterPro" id="IPR005119">
    <property type="entry name" value="LysR_subst-bd"/>
</dbReference>